<evidence type="ECO:0000256" key="16">
    <source>
        <dbReference type="ARBA" id="ARBA00023268"/>
    </source>
</evidence>
<dbReference type="PROSITE" id="PS51590">
    <property type="entry name" value="SAM_MT_MNV_L"/>
    <property type="match status" value="1"/>
</dbReference>
<keyword evidence="12" id="KW-0067">ATP-binding</keyword>
<evidence type="ECO:0000256" key="14">
    <source>
        <dbReference type="ARBA" id="ARBA00022953"/>
    </source>
</evidence>
<dbReference type="EC" id="2.1.1.375" evidence="19"/>
<comment type="catalytic activity">
    <reaction evidence="24">
        <text>GTP + H2O = GDP + phosphate + H(+)</text>
        <dbReference type="Rhea" id="RHEA:19669"/>
        <dbReference type="ChEBI" id="CHEBI:15377"/>
        <dbReference type="ChEBI" id="CHEBI:15378"/>
        <dbReference type="ChEBI" id="CHEBI:37565"/>
        <dbReference type="ChEBI" id="CHEBI:43474"/>
        <dbReference type="ChEBI" id="CHEBI:58189"/>
    </reaction>
</comment>
<dbReference type="Proteomes" id="UP001250921">
    <property type="component" value="Segment"/>
</dbReference>
<keyword evidence="15" id="KW-0506">mRNA capping</keyword>
<keyword evidence="4 28" id="KW-0696">RNA-directed RNA polymerase</keyword>
<accession>A0AAE9NMY6</accession>
<evidence type="ECO:0000256" key="19">
    <source>
        <dbReference type="ARBA" id="ARBA00026099"/>
    </source>
</evidence>
<protein>
    <recommendedName>
        <fullName evidence="21">Replicase</fullName>
        <ecNumber evidence="19">2.1.1.375</ecNumber>
        <ecNumber evidence="2">2.7.7.48</ecNumber>
        <ecNumber evidence="3">2.7.7.88</ecNumber>
    </recommendedName>
    <alternativeName>
        <fullName evidence="20">Transcriptase</fullName>
    </alternativeName>
</protein>
<sequence>MEGIEFFDPNGNGGKNQDFRATSTVPGHLDTPIYYDEVDMLLTGRKDDFKCRRHRFLWNKIQELGGVRALRESVDDEVSLLYEFLQDQVIYQPSEAKRELTTILCSSENLIVHKINMLSPLLEGKSLKLEALITHTSIIIDLLKQNGQKLLGPYLKLIKSEIIKDTICYKDIELGKLVSYGDILVERDISFIKKGRWYMLPTSLLISVLDMLQTDFPMRLNWIIADIMVKYPGKSISRSGDKLIEKFKYLRSKLGGDFHGFVSDWEAMIIGWIVAMEDDIGFTDLYNLQREELTAVLERHRVFFNLNDILPQDTSIHEVLMRLELIGVMKSFGFPILQVTHLLDKIKEHGTRQNVPLNPKIISDTNAIARRDFCLNYYKKKRVYPNFYKVPPELQKFLYHNRWVPAEYFKRYDLWADIIFCKTLKYDYTPDMTEILKDSSVAVPEKYFLTKYDVCAFRYHYNREPPSGCRIRCPFPTRAVLAYLQSNPEDVKKYINERISGNPICEEDHKMEVCGKEKELTPLSGRGFIKNTWKQRLIQTSMEYNTSKGMFPFVPEQAMTSSEIIKTRREQHNARDLTESSEVFTLDLTKWCLFWRHPVTIEIGRMYDELFGLEGLFANGHKVFIGANLYCNSRLHPPEIDHRNKPIPGPFFMNNLIGGLEGMRQKIWTHFTISAIKLAAESVGLRIDIMGQGDNQVVIMHYERDVNRGPIREQFIDTLDQTLRGIGHLLKRRETWVSKKFHEFGKQRTYLRITSSTSTKKACRLTPDSNDLLNSIPSCMANINTLTEGMARDDQLPDCAFMVNQIMMTRFLIRRGLGSRNSKELNKALLFFPIDFGGLPLSTYQSHAIRGHTDSVTLWLSLIKTLQNTDRVLFERVMQLWVTKPREGEDKTRLLEDYFALNIASLPSADMTLKDAVLRQLKDPTVTKNPILRKLMRTDVNVAKSQLAKTLFSMKPYYPSLGHEIYRNSNVGLVEKIPGRFTSVSTLCRIAKAEEHVTIIELIAKKNKQLIDCVRDLIRRRSKTKYYDSIVKTNCVTRLSEKIRKEHWGLDFIGLTRPPMSHMLAIYNIDDAIGDIEPCIVIQTSREIRTDPKMATVIPGPYTPYVGSVTGESIKKPSSEFSEKTSFTRALMNLGKLKSWVSKMNWPMMIGLLDNLISEKREYISAEDQDVPLEDVFEEVTSGNIFHRLLTQMDKPYAMFNMLVGPSSHFIQSSNLMRTLTSHGEDYNLFYQLIYITNMVNLVLMGYITDSLAPTYISRIRCINCLTDLSEVKLNMTKISIPKVAIPNEVNITRNISPEDAFEMTEYVIGIILAGKVEKDFEKNHDWRQDILDKIQDSVSVNDLRQLRLSYVIMHMITNSRHCREIVKNPSMLSVEQGQDLSFTTLAQVAIDTGIVSDLIRVLGTSVTEHTMVTQANKLSTHISRSITSFTLKNKNLFRKAALKYINRPMKDLEPILSFLSWIVLNENNHVLRLIRRGQYNIAVPKISSWTPRMIELTPGEVIGLWRKDRAVIYPDNDEKTFYANRTSNFPSPTEFLSYHISRQEVGDIRIKEIAYIPRVIGCISSAASKYVEVLLHIGIESISPIIDNIYSLAEGSGGLSAILSVLFPNANMFYNTLMEYNIDPRDDPTEWRPPAVLALGLMDRYPPSRLSSGTTDILDFRFQIKLEESFKSYKPSLLTMDAESKSEASNMEFLSVLLPLIERWKIPVVILKLFDFNFKKETHLISSHEIYYIKPICSNPIGREFFLLLVIKELPQPKHLILQEPYSHKYVSRSHGMTMDSLKRYFNLSGQLVQVFLNMFVDKELQVPSRYDDFLSRMSCCGLICRKFLLYMLDTIESIHRGKCSDLFKIAVRRSGTNEALRRLLYSLVFVVITLQAPVQQKPVSLLQIKKLTINKELEKARKGIVPVVKIGYEGKFFEEWGDSKFYLRSFARFHRCRCRFELPLMCHQQQFSPLGLLAINDLSVIGVIQPAKLYKHLFNWSTREQYWAGVGSGKTSLRFKNKKALEDWVKSFDY</sequence>
<dbReference type="InterPro" id="IPR014023">
    <property type="entry name" value="Mononeg_RNA_pol_cat"/>
</dbReference>
<evidence type="ECO:0000259" key="26">
    <source>
        <dbReference type="PROSITE" id="PS50526"/>
    </source>
</evidence>
<evidence type="ECO:0000256" key="20">
    <source>
        <dbReference type="ARBA" id="ARBA00030436"/>
    </source>
</evidence>
<dbReference type="GO" id="GO:0044423">
    <property type="term" value="C:virion component"/>
    <property type="evidence" value="ECO:0007669"/>
    <property type="project" value="UniProtKB-KW"/>
</dbReference>
<dbReference type="Pfam" id="PF00946">
    <property type="entry name" value="Mononeg_RNA_pol"/>
    <property type="match status" value="1"/>
</dbReference>
<reference evidence="28" key="1">
    <citation type="submission" date="2022-06" db="EMBL/GenBank/DDBJ databases">
        <title>Faecal virome of the Australian grey-headed flying fox from urban/suburban environments contains novel coronaviruses, retroviruses and sapoviruses.</title>
        <authorList>
            <person name="Van Brussel K."/>
            <person name="Mahar J.E."/>
            <person name="Ortiz-Baez A.S."/>
            <person name="Carrai M."/>
            <person name="Speilman D."/>
            <person name="Boardman W.S.J."/>
            <person name="Baker M.L."/>
            <person name="Beatty J.A."/>
            <person name="Geoghegan J.L."/>
            <person name="Barrs V.R."/>
            <person name="Holmes E.C."/>
        </authorList>
    </citation>
    <scope>NUCLEOTIDE SEQUENCE</scope>
    <source>
        <strain evidence="28">CP05/aus/1</strain>
    </source>
</reference>
<comment type="catalytic activity">
    <reaction evidence="22">
        <text>a 5'-end (5'-triphosphoguanosine)-adenylyl-adenylyl-cytidylyl-adenosine in mRNA + S-adenosyl-L-methionine = a 5'-end (5'-triphosphoguanosine)-(2'-O-methyladenylyl)-adenylyl-cytidylyl-adenosine in mRNA + S-adenosyl-L-homocysteine + H(+)</text>
        <dbReference type="Rhea" id="RHEA:65380"/>
        <dbReference type="Rhea" id="RHEA-COMP:16797"/>
        <dbReference type="Rhea" id="RHEA-COMP:16801"/>
        <dbReference type="ChEBI" id="CHEBI:15378"/>
        <dbReference type="ChEBI" id="CHEBI:57856"/>
        <dbReference type="ChEBI" id="CHEBI:59789"/>
        <dbReference type="ChEBI" id="CHEBI:156482"/>
        <dbReference type="ChEBI" id="CHEBI:156484"/>
    </reaction>
</comment>
<dbReference type="EC" id="2.7.7.88" evidence="3"/>
<evidence type="ECO:0000256" key="1">
    <source>
        <dbReference type="ARBA" id="ARBA00004328"/>
    </source>
</evidence>
<feature type="region of interest" description="Disordered" evidence="25">
    <location>
        <begin position="1"/>
        <end position="20"/>
    </location>
</feature>
<comment type="catalytic activity">
    <reaction evidence="17">
        <text>a 5'-end triphospho-adenylyl-adenylyl-cytidylyl-adenosine in mRNA + GDP + H(+) = a 5'-end (5'-triphosphoguanosine)-adenylyl-adenylyl-cytidylyl-adenosine in mRNA + diphosphate</text>
        <dbReference type="Rhea" id="RHEA:65436"/>
        <dbReference type="Rhea" id="RHEA-COMP:16797"/>
        <dbReference type="Rhea" id="RHEA-COMP:16799"/>
        <dbReference type="ChEBI" id="CHEBI:15378"/>
        <dbReference type="ChEBI" id="CHEBI:33019"/>
        <dbReference type="ChEBI" id="CHEBI:58189"/>
        <dbReference type="ChEBI" id="CHEBI:156484"/>
        <dbReference type="ChEBI" id="CHEBI:156503"/>
        <dbReference type="EC" id="2.7.7.88"/>
    </reaction>
</comment>
<evidence type="ECO:0000256" key="9">
    <source>
        <dbReference type="ARBA" id="ARBA00022695"/>
    </source>
</evidence>
<evidence type="ECO:0000256" key="17">
    <source>
        <dbReference type="ARBA" id="ARBA00024494"/>
    </source>
</evidence>
<evidence type="ECO:0000256" key="22">
    <source>
        <dbReference type="ARBA" id="ARBA00047332"/>
    </source>
</evidence>
<name>A0AAE9NMY6_9MONO</name>
<keyword evidence="11" id="KW-0378">Hydrolase</keyword>
<keyword evidence="6" id="KW-0507">mRNA processing</keyword>
<evidence type="ECO:0000256" key="8">
    <source>
        <dbReference type="ARBA" id="ARBA00022691"/>
    </source>
</evidence>
<evidence type="ECO:0000256" key="21">
    <source>
        <dbReference type="ARBA" id="ARBA00031012"/>
    </source>
</evidence>
<keyword evidence="9" id="KW-0548">Nucleotidyltransferase</keyword>
<dbReference type="InterPro" id="IPR025786">
    <property type="entry name" value="Mononega_L_MeTrfase"/>
</dbReference>
<evidence type="ECO:0000256" key="3">
    <source>
        <dbReference type="ARBA" id="ARBA00012582"/>
    </source>
</evidence>
<evidence type="ECO:0000256" key="4">
    <source>
        <dbReference type="ARBA" id="ARBA00022484"/>
    </source>
</evidence>
<organism evidence="28 29">
    <name type="scientific">Bat faecal associated anphe-like virus 1</name>
    <dbReference type="NCBI Taxonomy" id="2972716"/>
    <lineage>
        <taxon>Viruses</taxon>
        <taxon>Riboviria</taxon>
        <taxon>Orthornavirae</taxon>
        <taxon>Negarnaviricota</taxon>
        <taxon>Haploviricotina</taxon>
        <taxon>Monjiviricetes</taxon>
        <taxon>Mononegavirales</taxon>
        <taxon>Xinmoviridae</taxon>
        <taxon>Tecephavirus</taxon>
        <taxon>Tecephavirus sydneyense</taxon>
    </lineage>
</organism>
<keyword evidence="16" id="KW-0511">Multifunctional enzyme</keyword>
<comment type="subcellular location">
    <subcellularLocation>
        <location evidence="1">Virion</location>
    </subcellularLocation>
</comment>
<dbReference type="EMBL" id="ON872562">
    <property type="protein sequence ID" value="UVF62165.1"/>
    <property type="molecule type" value="Viral_cRNA"/>
</dbReference>
<evidence type="ECO:0000256" key="10">
    <source>
        <dbReference type="ARBA" id="ARBA00022741"/>
    </source>
</evidence>
<evidence type="ECO:0000256" key="25">
    <source>
        <dbReference type="SAM" id="MobiDB-lite"/>
    </source>
</evidence>
<feature type="domain" description="RdRp catalytic" evidence="26">
    <location>
        <begin position="580"/>
        <end position="752"/>
    </location>
</feature>
<evidence type="ECO:0000256" key="12">
    <source>
        <dbReference type="ARBA" id="ARBA00022840"/>
    </source>
</evidence>
<evidence type="ECO:0000256" key="18">
    <source>
        <dbReference type="ARBA" id="ARBA00024499"/>
    </source>
</evidence>
<evidence type="ECO:0000256" key="23">
    <source>
        <dbReference type="ARBA" id="ARBA00047370"/>
    </source>
</evidence>
<comment type="catalytic activity">
    <reaction evidence="23">
        <text>a 5'-end (5'-triphosphoguanosine)-adenylyl-adenylyl-cytidylyl-adenosine in mRNA + 2 S-adenosyl-L-methionine = a 5'-end (N(7)-methyl 5'-triphosphoguanosine)-(2'-O-methyladenylyl)-adenylyl-cytidylyl-adenosine in mRNA + 2 S-adenosyl-L-homocysteine + H(+)</text>
        <dbReference type="Rhea" id="RHEA:65376"/>
        <dbReference type="Rhea" id="RHEA-COMP:16797"/>
        <dbReference type="Rhea" id="RHEA-COMP:16798"/>
        <dbReference type="ChEBI" id="CHEBI:15378"/>
        <dbReference type="ChEBI" id="CHEBI:57856"/>
        <dbReference type="ChEBI" id="CHEBI:59789"/>
        <dbReference type="ChEBI" id="CHEBI:156483"/>
        <dbReference type="ChEBI" id="CHEBI:156484"/>
        <dbReference type="EC" id="2.1.1.375"/>
    </reaction>
</comment>
<keyword evidence="8" id="KW-0949">S-adenosyl-L-methionine</keyword>
<dbReference type="GO" id="GO:0003968">
    <property type="term" value="F:RNA-directed RNA polymerase activity"/>
    <property type="evidence" value="ECO:0007669"/>
    <property type="project" value="UniProtKB-KW"/>
</dbReference>
<dbReference type="GO" id="GO:0004482">
    <property type="term" value="F:mRNA 5'-cap (guanine-N7-)-methyltransferase activity"/>
    <property type="evidence" value="ECO:0007669"/>
    <property type="project" value="InterPro"/>
</dbReference>
<evidence type="ECO:0000256" key="15">
    <source>
        <dbReference type="ARBA" id="ARBA00023042"/>
    </source>
</evidence>
<proteinExistence type="predicted"/>
<evidence type="ECO:0000313" key="28">
    <source>
        <dbReference type="EMBL" id="UVF62165.1"/>
    </source>
</evidence>
<evidence type="ECO:0000313" key="29">
    <source>
        <dbReference type="Proteomes" id="UP001250921"/>
    </source>
</evidence>
<keyword evidence="13" id="KW-0946">Virion</keyword>
<evidence type="ECO:0000256" key="2">
    <source>
        <dbReference type="ARBA" id="ARBA00012494"/>
    </source>
</evidence>
<feature type="domain" description="Mononegavirus-type SAM-dependent 2'-O-MTase" evidence="27">
    <location>
        <begin position="1559"/>
        <end position="1749"/>
    </location>
</feature>
<evidence type="ECO:0000256" key="7">
    <source>
        <dbReference type="ARBA" id="ARBA00022679"/>
    </source>
</evidence>
<evidence type="ECO:0000259" key="27">
    <source>
        <dbReference type="PROSITE" id="PS51590"/>
    </source>
</evidence>
<keyword evidence="5" id="KW-0489">Methyltransferase</keyword>
<evidence type="ECO:0000256" key="24">
    <source>
        <dbReference type="ARBA" id="ARBA00048548"/>
    </source>
</evidence>
<keyword evidence="29" id="KW-1185">Reference proteome</keyword>
<comment type="catalytic activity">
    <reaction evidence="18">
        <text>a 5'-end (5'-triphosphoguanosine)-(2'-O-methyladenylyl)-adenylyl-cytidylyl-adenosine in mRNA + S-adenosyl-L-methionine = a 5'-end (N(7)-methyl 5'-triphosphoguanosine)-(2'-O-methyladenylyl)-adenylyl-cytidylyl-adenosine in mRNA + S-adenosyl-L-homocysteine</text>
        <dbReference type="Rhea" id="RHEA:65440"/>
        <dbReference type="Rhea" id="RHEA-COMP:16798"/>
        <dbReference type="Rhea" id="RHEA-COMP:16801"/>
        <dbReference type="ChEBI" id="CHEBI:57856"/>
        <dbReference type="ChEBI" id="CHEBI:59789"/>
        <dbReference type="ChEBI" id="CHEBI:156482"/>
        <dbReference type="ChEBI" id="CHEBI:156483"/>
    </reaction>
</comment>
<dbReference type="GO" id="GO:0005524">
    <property type="term" value="F:ATP binding"/>
    <property type="evidence" value="ECO:0007669"/>
    <property type="project" value="UniProtKB-KW"/>
</dbReference>
<evidence type="ECO:0000256" key="6">
    <source>
        <dbReference type="ARBA" id="ARBA00022664"/>
    </source>
</evidence>
<dbReference type="GO" id="GO:0016787">
    <property type="term" value="F:hydrolase activity"/>
    <property type="evidence" value="ECO:0007669"/>
    <property type="project" value="UniProtKB-KW"/>
</dbReference>
<dbReference type="InterPro" id="IPR026890">
    <property type="entry name" value="Mononeg_mRNAcap"/>
</dbReference>
<dbReference type="EC" id="2.7.7.48" evidence="2"/>
<keyword evidence="14" id="KW-0693">Viral RNA replication</keyword>
<dbReference type="Pfam" id="PF14318">
    <property type="entry name" value="Mononeg_mRNAcap"/>
    <property type="match status" value="1"/>
</dbReference>
<dbReference type="PROSITE" id="PS50526">
    <property type="entry name" value="RDRP_SSRNA_NEG_NONSEG"/>
    <property type="match status" value="1"/>
</dbReference>
<evidence type="ECO:0000256" key="11">
    <source>
        <dbReference type="ARBA" id="ARBA00022801"/>
    </source>
</evidence>
<keyword evidence="10" id="KW-0547">Nucleotide-binding</keyword>
<evidence type="ECO:0000256" key="13">
    <source>
        <dbReference type="ARBA" id="ARBA00022844"/>
    </source>
</evidence>
<evidence type="ECO:0000256" key="5">
    <source>
        <dbReference type="ARBA" id="ARBA00022603"/>
    </source>
</evidence>
<keyword evidence="7" id="KW-0808">Transferase</keyword>